<dbReference type="EMBL" id="AP003273">
    <property type="protein sequence ID" value="BAD81930.1"/>
    <property type="molecule type" value="Genomic_DNA"/>
</dbReference>
<proteinExistence type="predicted"/>
<reference evidence="4" key="2">
    <citation type="journal article" date="2005" name="Nature">
        <title>The map-based sequence of the rice genome.</title>
        <authorList>
            <consortium name="International rice genome sequencing project (IRGSP)"/>
            <person name="Matsumoto T."/>
            <person name="Wu J."/>
            <person name="Kanamori H."/>
            <person name="Katayose Y."/>
            <person name="Fujisawa M."/>
            <person name="Namiki N."/>
            <person name="Mizuno H."/>
            <person name="Yamamoto K."/>
            <person name="Antonio B.A."/>
            <person name="Baba T."/>
            <person name="Sakata K."/>
            <person name="Nagamura Y."/>
            <person name="Aoki H."/>
            <person name="Arikawa K."/>
            <person name="Arita K."/>
            <person name="Bito T."/>
            <person name="Chiden Y."/>
            <person name="Fujitsuka N."/>
            <person name="Fukunaka R."/>
            <person name="Hamada M."/>
            <person name="Harada C."/>
            <person name="Hayashi A."/>
            <person name="Hijishita S."/>
            <person name="Honda M."/>
            <person name="Hosokawa S."/>
            <person name="Ichikawa Y."/>
            <person name="Idonuma A."/>
            <person name="Iijima M."/>
            <person name="Ikeda M."/>
            <person name="Ikeno M."/>
            <person name="Ito K."/>
            <person name="Ito S."/>
            <person name="Ito T."/>
            <person name="Ito Y."/>
            <person name="Ito Y."/>
            <person name="Iwabuchi A."/>
            <person name="Kamiya K."/>
            <person name="Karasawa W."/>
            <person name="Kurita K."/>
            <person name="Katagiri S."/>
            <person name="Kikuta A."/>
            <person name="Kobayashi H."/>
            <person name="Kobayashi N."/>
            <person name="Machita K."/>
            <person name="Maehara T."/>
            <person name="Masukawa M."/>
            <person name="Mizubayashi T."/>
            <person name="Mukai Y."/>
            <person name="Nagasaki H."/>
            <person name="Nagata Y."/>
            <person name="Naito S."/>
            <person name="Nakashima M."/>
            <person name="Nakama Y."/>
            <person name="Nakamichi Y."/>
            <person name="Nakamura M."/>
            <person name="Meguro A."/>
            <person name="Negishi M."/>
            <person name="Ohta I."/>
            <person name="Ohta T."/>
            <person name="Okamoto M."/>
            <person name="Ono N."/>
            <person name="Saji S."/>
            <person name="Sakaguchi M."/>
            <person name="Sakai K."/>
            <person name="Shibata M."/>
            <person name="Shimokawa T."/>
            <person name="Song J."/>
            <person name="Takazaki Y."/>
            <person name="Terasawa K."/>
            <person name="Tsugane M."/>
            <person name="Tsuji K."/>
            <person name="Ueda S."/>
            <person name="Waki K."/>
            <person name="Yamagata H."/>
            <person name="Yamamoto M."/>
            <person name="Yamamoto S."/>
            <person name="Yamane H."/>
            <person name="Yoshiki S."/>
            <person name="Yoshihara R."/>
            <person name="Yukawa K."/>
            <person name="Zhong H."/>
            <person name="Yano M."/>
            <person name="Yuan Q."/>
            <person name="Ouyang S."/>
            <person name="Liu J."/>
            <person name="Jones K.M."/>
            <person name="Gansberger K."/>
            <person name="Moffat K."/>
            <person name="Hill J."/>
            <person name="Bera J."/>
            <person name="Fadrosh D."/>
            <person name="Jin S."/>
            <person name="Johri S."/>
            <person name="Kim M."/>
            <person name="Overton L."/>
            <person name="Reardon M."/>
            <person name="Tsitrin T."/>
            <person name="Vuong H."/>
            <person name="Weaver B."/>
            <person name="Ciecko A."/>
            <person name="Tallon L."/>
            <person name="Jackson J."/>
            <person name="Pai G."/>
            <person name="Aken S.V."/>
            <person name="Utterback T."/>
            <person name="Reidmuller S."/>
            <person name="Feldblyum T."/>
            <person name="Hsiao J."/>
            <person name="Zismann V."/>
            <person name="Iobst S."/>
            <person name="de Vazeille A.R."/>
            <person name="Buell C.R."/>
            <person name="Ying K."/>
            <person name="Li Y."/>
            <person name="Lu T."/>
            <person name="Huang Y."/>
            <person name="Zhao Q."/>
            <person name="Feng Q."/>
            <person name="Zhang L."/>
            <person name="Zhu J."/>
            <person name="Weng Q."/>
            <person name="Mu J."/>
            <person name="Lu Y."/>
            <person name="Fan D."/>
            <person name="Liu Y."/>
            <person name="Guan J."/>
            <person name="Zhang Y."/>
            <person name="Yu S."/>
            <person name="Liu X."/>
            <person name="Zhang Y."/>
            <person name="Hong G."/>
            <person name="Han B."/>
            <person name="Choisne N."/>
            <person name="Demange N."/>
            <person name="Orjeda G."/>
            <person name="Samain S."/>
            <person name="Cattolico L."/>
            <person name="Pelletier E."/>
            <person name="Couloux A."/>
            <person name="Segurens B."/>
            <person name="Wincker P."/>
            <person name="D'Hont A."/>
            <person name="Scarpelli C."/>
            <person name="Weissenbach J."/>
            <person name="Salanoubat M."/>
            <person name="Quetier F."/>
            <person name="Yu Y."/>
            <person name="Kim H.R."/>
            <person name="Rambo T."/>
            <person name="Currie J."/>
            <person name="Collura K."/>
            <person name="Luo M."/>
            <person name="Yang T."/>
            <person name="Ammiraju J.S.S."/>
            <person name="Engler F."/>
            <person name="Soderlund C."/>
            <person name="Wing R.A."/>
            <person name="Palmer L.E."/>
            <person name="de la Bastide M."/>
            <person name="Spiegel L."/>
            <person name="Nascimento L."/>
            <person name="Zutavern T."/>
            <person name="O'Shaughnessy A."/>
            <person name="Dike S."/>
            <person name="Dedhia N."/>
            <person name="Preston R."/>
            <person name="Balija V."/>
            <person name="McCombie W.R."/>
            <person name="Chow T."/>
            <person name="Chen H."/>
            <person name="Chung M."/>
            <person name="Chen C."/>
            <person name="Shaw J."/>
            <person name="Wu H."/>
            <person name="Hsiao K."/>
            <person name="Chao Y."/>
            <person name="Chu M."/>
            <person name="Cheng C."/>
            <person name="Hour A."/>
            <person name="Lee P."/>
            <person name="Lin S."/>
            <person name="Lin Y."/>
            <person name="Liou J."/>
            <person name="Liu S."/>
            <person name="Hsing Y."/>
            <person name="Raghuvanshi S."/>
            <person name="Mohanty A."/>
            <person name="Bharti A.K."/>
            <person name="Gaur A."/>
            <person name="Gupta V."/>
            <person name="Kumar D."/>
            <person name="Ravi V."/>
            <person name="Vij S."/>
            <person name="Kapur A."/>
            <person name="Khurana P."/>
            <person name="Khurana P."/>
            <person name="Khurana J.P."/>
            <person name="Tyagi A.K."/>
            <person name="Gaikwad K."/>
            <person name="Singh A."/>
            <person name="Dalal V."/>
            <person name="Srivastava S."/>
            <person name="Dixit A."/>
            <person name="Pal A.K."/>
            <person name="Ghazi I.A."/>
            <person name="Yadav M."/>
            <person name="Pandit A."/>
            <person name="Bhargava A."/>
            <person name="Sureshbabu K."/>
            <person name="Batra K."/>
            <person name="Sharma T.R."/>
            <person name="Mohapatra T."/>
            <person name="Singh N.K."/>
            <person name="Messing J."/>
            <person name="Nelson A.B."/>
            <person name="Fuks G."/>
            <person name="Kavchok S."/>
            <person name="Keizer G."/>
            <person name="Linton E."/>
            <person name="Llaca V."/>
            <person name="Song R."/>
            <person name="Tanyolac B."/>
            <person name="Young S."/>
            <person name="Ho-Il K."/>
            <person name="Hahn J.H."/>
            <person name="Sangsakoo G."/>
            <person name="Vanavichit A."/>
            <person name="de Mattos Luiz.A.T."/>
            <person name="Zimmer P.D."/>
            <person name="Malone G."/>
            <person name="Dellagostin O."/>
            <person name="de Oliveira A.C."/>
            <person name="Bevan M."/>
            <person name="Bancroft I."/>
            <person name="Minx P."/>
            <person name="Cordum H."/>
            <person name="Wilson R."/>
            <person name="Cheng Z."/>
            <person name="Jin W."/>
            <person name="Jiang J."/>
            <person name="Leong S.A."/>
            <person name="Iwama H."/>
            <person name="Gojobori T."/>
            <person name="Itoh T."/>
            <person name="Niimura Y."/>
            <person name="Fujii Y."/>
            <person name="Habara T."/>
            <person name="Sakai H."/>
            <person name="Sato Y."/>
            <person name="Wilson G."/>
            <person name="Kumar K."/>
            <person name="McCouch S."/>
            <person name="Juretic N."/>
            <person name="Hoen D."/>
            <person name="Wright S."/>
            <person name="Bruskiewich R."/>
            <person name="Bureau T."/>
            <person name="Miyao A."/>
            <person name="Hirochika H."/>
            <person name="Nishikawa T."/>
            <person name="Kadowaki K."/>
            <person name="Sugiura M."/>
            <person name="Burr B."/>
            <person name="Sasaki T."/>
        </authorList>
    </citation>
    <scope>NUCLEOTIDE SEQUENCE [LARGE SCALE GENOMIC DNA]</scope>
    <source>
        <strain evidence="4">cv. Nipponbare</strain>
    </source>
</reference>
<organism evidence="3">
    <name type="scientific">Oryza sativa subsp. japonica</name>
    <name type="common">Rice</name>
    <dbReference type="NCBI Taxonomy" id="39947"/>
    <lineage>
        <taxon>Eukaryota</taxon>
        <taxon>Viridiplantae</taxon>
        <taxon>Streptophyta</taxon>
        <taxon>Embryophyta</taxon>
        <taxon>Tracheophyta</taxon>
        <taxon>Spermatophyta</taxon>
        <taxon>Magnoliopsida</taxon>
        <taxon>Liliopsida</taxon>
        <taxon>Poales</taxon>
        <taxon>Poaceae</taxon>
        <taxon>BOP clade</taxon>
        <taxon>Oryzoideae</taxon>
        <taxon>Oryzeae</taxon>
        <taxon>Oryzinae</taxon>
        <taxon>Oryza</taxon>
        <taxon>Oryza sativa</taxon>
    </lineage>
</organism>
<reference evidence="4" key="3">
    <citation type="journal article" date="2008" name="Nucleic Acids Res.">
        <title>The rice annotation project database (RAP-DB): 2008 update.</title>
        <authorList>
            <consortium name="The rice annotation project (RAP)"/>
        </authorList>
    </citation>
    <scope>GENOME REANNOTATION</scope>
    <source>
        <strain evidence="4">cv. Nipponbare</strain>
    </source>
</reference>
<dbReference type="AlphaFoldDB" id="Q5N8E7"/>
<dbReference type="Proteomes" id="UP000000763">
    <property type="component" value="Chromosome 1"/>
</dbReference>
<evidence type="ECO:0000313" key="4">
    <source>
        <dbReference type="Proteomes" id="UP000000763"/>
    </source>
</evidence>
<name>Q5N8E7_ORYSJ</name>
<feature type="region of interest" description="Disordered" evidence="1">
    <location>
        <begin position="34"/>
        <end position="67"/>
    </location>
</feature>
<reference evidence="3" key="1">
    <citation type="journal article" date="2002" name="Nature">
        <title>The genome sequence and structure of rice chromosome 1.</title>
        <authorList>
            <person name="Sasaki T."/>
            <person name="Matsumoto T."/>
            <person name="Yamamoto K."/>
            <person name="Sakata K."/>
            <person name="Baba T."/>
            <person name="Katayose Y."/>
            <person name="Wu J."/>
            <person name="Niimura Y."/>
            <person name="Cheng Z."/>
            <person name="Nagamura Y."/>
            <person name="Antonio B.A."/>
            <person name="Kanamori H."/>
            <person name="Hosokawa S."/>
            <person name="Masukawa M."/>
            <person name="Arikawa K."/>
            <person name="Chiden Y."/>
            <person name="Hayashi M."/>
            <person name="Okamoto M."/>
            <person name="Ando T."/>
            <person name="Aoki H."/>
            <person name="Arita K."/>
            <person name="Hamada M."/>
            <person name="Harada C."/>
            <person name="Hijishita S."/>
            <person name="Honda M."/>
            <person name="Ichikawa Y."/>
            <person name="Idonuma A."/>
            <person name="Iijima M."/>
            <person name="Ikeda M."/>
            <person name="Ikeno M."/>
            <person name="Itoh S."/>
            <person name="Itoh T."/>
            <person name="Itoh Y."/>
            <person name="Itoh Y."/>
            <person name="Iwabuchi A."/>
            <person name="Kamiya K."/>
            <person name="Karasawa W."/>
            <person name="Katagiri S."/>
            <person name="Kikuta A."/>
            <person name="Kobayashi N."/>
            <person name="Kono I."/>
            <person name="Machita K."/>
            <person name="Maehara T."/>
            <person name="Mizuno H."/>
            <person name="Mizubayashi T."/>
            <person name="Mukai Y."/>
            <person name="Nagasaki H."/>
            <person name="Nakashima M."/>
            <person name="Nakama Y."/>
            <person name="Nakamichi Y."/>
            <person name="Nakamura M."/>
            <person name="Namiki N."/>
            <person name="Negishi M."/>
            <person name="Ohta I."/>
            <person name="Ono N."/>
            <person name="Saji S."/>
            <person name="Sakai K."/>
            <person name="Shibata M."/>
            <person name="Shimokawa T."/>
            <person name="Shomura A."/>
            <person name="Song J."/>
            <person name="Takazaki Y."/>
            <person name="Terasawa K."/>
            <person name="Tsuji K."/>
            <person name="Waki K."/>
            <person name="Yamagata H."/>
            <person name="Yamane H."/>
            <person name="Yoshiki S."/>
            <person name="Yoshihara R."/>
            <person name="Yukawa K."/>
            <person name="Zhong H."/>
            <person name="Iwama H."/>
            <person name="Endo T."/>
            <person name="Ito H."/>
            <person name="Hahn J.H."/>
            <person name="Kim H.I."/>
            <person name="Eun M.Y."/>
            <person name="Yano M."/>
            <person name="Jiang J."/>
            <person name="Gojobori T."/>
        </authorList>
    </citation>
    <scope>NUCLEOTIDE SEQUENCE</scope>
</reference>
<sequence>MWVALELRRRGGGHRPWKEAVEQGGTGAIVAAPTGLRRPCRSRPRPPTLPPSPRHSRRPPLAGEGGAGTIVVVPTGLCRPRRSHLHPHAAHVILRRPCRSCRHRLHPRTALKWVPHCREERRRIGEKWVKKKGRKEEEEGVFGEPELKDAVGDALLLPMPLAKFIPEFRTDQQSKAFPSMNPAGTSIIGLLQYS</sequence>
<evidence type="ECO:0000313" key="2">
    <source>
        <dbReference type="EMBL" id="BAD81930.1"/>
    </source>
</evidence>
<evidence type="ECO:0000313" key="3">
    <source>
        <dbReference type="EMBL" id="BAD82259.1"/>
    </source>
</evidence>
<accession>Q5N8E7</accession>
<evidence type="ECO:0000256" key="1">
    <source>
        <dbReference type="SAM" id="MobiDB-lite"/>
    </source>
</evidence>
<dbReference type="Proteomes" id="UP000817658">
    <property type="component" value="Chromosome 1"/>
</dbReference>
<protein>
    <submittedName>
        <fullName evidence="3">Uncharacterized protein</fullName>
    </submittedName>
</protein>
<dbReference type="EMBL" id="AP003381">
    <property type="protein sequence ID" value="BAD82259.1"/>
    <property type="molecule type" value="Genomic_DNA"/>
</dbReference>
<gene>
    <name evidence="2" type="ORF">P0510F09.15</name>
    <name evidence="3" type="ORF">P0692C11.37</name>
</gene>